<name>A0A1F5X5B2_9BACT</name>
<dbReference type="InterPro" id="IPR029070">
    <property type="entry name" value="Chitinase_insertion_sf"/>
</dbReference>
<evidence type="ECO:0000313" key="3">
    <source>
        <dbReference type="Proteomes" id="UP000178684"/>
    </source>
</evidence>
<comment type="caution">
    <text evidence="2">The sequence shown here is derived from an EMBL/GenBank/DDBJ whole genome shotgun (WGS) entry which is preliminary data.</text>
</comment>
<dbReference type="PANTHER" id="PTHR46066:SF2">
    <property type="entry name" value="CHITINASE DOMAIN-CONTAINING PROTEIN 1"/>
    <property type="match status" value="1"/>
</dbReference>
<feature type="domain" description="GH18" evidence="1">
    <location>
        <begin position="17"/>
        <end position="374"/>
    </location>
</feature>
<dbReference type="InterPro" id="IPR001223">
    <property type="entry name" value="Glyco_hydro18_cat"/>
</dbReference>
<dbReference type="SUPFAM" id="SSF51445">
    <property type="entry name" value="(Trans)glycosidases"/>
    <property type="match status" value="1"/>
</dbReference>
<dbReference type="Gene3D" id="3.10.50.10">
    <property type="match status" value="1"/>
</dbReference>
<dbReference type="GO" id="GO:0008061">
    <property type="term" value="F:chitin binding"/>
    <property type="evidence" value="ECO:0007669"/>
    <property type="project" value="InterPro"/>
</dbReference>
<dbReference type="InterPro" id="IPR017853">
    <property type="entry name" value="GH"/>
</dbReference>
<dbReference type="PROSITE" id="PS51910">
    <property type="entry name" value="GH18_2"/>
    <property type="match status" value="1"/>
</dbReference>
<dbReference type="Gene3D" id="3.20.20.80">
    <property type="entry name" value="Glycosidases"/>
    <property type="match status" value="1"/>
</dbReference>
<protein>
    <recommendedName>
        <fullName evidence="1">GH18 domain-containing protein</fullName>
    </recommendedName>
</protein>
<evidence type="ECO:0000313" key="2">
    <source>
        <dbReference type="EMBL" id="OGF83059.1"/>
    </source>
</evidence>
<dbReference type="Pfam" id="PF00704">
    <property type="entry name" value="Glyco_hydro_18"/>
    <property type="match status" value="1"/>
</dbReference>
<reference evidence="2 3" key="1">
    <citation type="journal article" date="2016" name="Nat. Commun.">
        <title>Thousands of microbial genomes shed light on interconnected biogeochemical processes in an aquifer system.</title>
        <authorList>
            <person name="Anantharaman K."/>
            <person name="Brown C.T."/>
            <person name="Hug L.A."/>
            <person name="Sharon I."/>
            <person name="Castelle C.J."/>
            <person name="Probst A.J."/>
            <person name="Thomas B.C."/>
            <person name="Singh A."/>
            <person name="Wilkins M.J."/>
            <person name="Karaoz U."/>
            <person name="Brodie E.L."/>
            <person name="Williams K.H."/>
            <person name="Hubbard S.S."/>
            <person name="Banfield J.F."/>
        </authorList>
    </citation>
    <scope>NUCLEOTIDE SEQUENCE [LARGE SCALE GENOMIC DNA]</scope>
</reference>
<gene>
    <name evidence="2" type="ORF">A3B18_02610</name>
</gene>
<organism evidence="2 3">
    <name type="scientific">Candidatus Giovannonibacteria bacterium RIFCSPLOWO2_01_FULL_46_13</name>
    <dbReference type="NCBI Taxonomy" id="1798352"/>
    <lineage>
        <taxon>Bacteria</taxon>
        <taxon>Candidatus Giovannoniibacteriota</taxon>
    </lineage>
</organism>
<evidence type="ECO:0000259" key="1">
    <source>
        <dbReference type="PROSITE" id="PS51910"/>
    </source>
</evidence>
<dbReference type="SMART" id="SM00636">
    <property type="entry name" value="Glyco_18"/>
    <property type="match status" value="1"/>
</dbReference>
<dbReference type="EMBL" id="MFIE01000007">
    <property type="protein sequence ID" value="OGF83059.1"/>
    <property type="molecule type" value="Genomic_DNA"/>
</dbReference>
<dbReference type="GO" id="GO:0005975">
    <property type="term" value="P:carbohydrate metabolic process"/>
    <property type="evidence" value="ECO:0007669"/>
    <property type="project" value="InterPro"/>
</dbReference>
<accession>A0A1F5X5B2</accession>
<sequence length="374" mass="42378">MLLPSISQAQSAPFEYSGWIPYWRIDEGIADATANLNKLKEINPFGLSITNDGALYDGSLHLEESRWQELQAAAKAKKIRYIPTIMWSDGEAMHNILSDPFSRGQLVDQIVANVYEYGWSGIDLDFEGKKAETKDYFSAFLRELYPKMGNKWVMCTIEARTPLERRYDNIPDDIEYANDYVEINKYCDRVRIMTYDQQRADLTANRAGTNPYIPIADPKWVESVVTLAKKNIPARKLVIGVATYGYEWDATPLSSGFSYQKLWAFNPKYATDLALKMGLTTQRNRAGEMSFSYIDFMPTTVAPAEVESNPPNSLSSLSPAQSISTLPWSFRVVWWSDAESIRQKVALAKKLGVRGIAIFKIDGGEDPKIWEVLK</sequence>
<dbReference type="PANTHER" id="PTHR46066">
    <property type="entry name" value="CHITINASE DOMAIN-CONTAINING PROTEIN 1 FAMILY MEMBER"/>
    <property type="match status" value="1"/>
</dbReference>
<dbReference type="InterPro" id="IPR011583">
    <property type="entry name" value="Chitinase_II/V-like_cat"/>
</dbReference>
<dbReference type="Proteomes" id="UP000178684">
    <property type="component" value="Unassembled WGS sequence"/>
</dbReference>
<dbReference type="AlphaFoldDB" id="A0A1F5X5B2"/>
<proteinExistence type="predicted"/>